<name>A0A9X1ZWV2_9FLAO</name>
<dbReference type="Proteomes" id="UP001139521">
    <property type="component" value="Unassembled WGS sequence"/>
</dbReference>
<dbReference type="Pfam" id="PF00144">
    <property type="entry name" value="Beta-lactamase"/>
    <property type="match status" value="1"/>
</dbReference>
<dbReference type="RefSeq" id="WP_249601676.1">
    <property type="nucleotide sequence ID" value="NZ_JAKHSK010000014.1"/>
</dbReference>
<dbReference type="EMBL" id="JAKHSK010000014">
    <property type="protein sequence ID" value="MCL6218825.1"/>
    <property type="molecule type" value="Genomic_DNA"/>
</dbReference>
<sequence>MKKQYPLLFLFFILNLAPIAAQQKLKLNHPISATLQTSEDTKSFTIALDSAYFVYGKIDQTSVDGVVKLYSEENKLLEEFDESGKGPDYFSFTTSKRGNYRLEVAPFKKDSGSFSIEILTAEPLAKTPEGKVDQLLIGYTGDVPGAEVLVIKDGKTLLEKAYGMSNLSYKIPFKTTTPTNIGSTSKQFTAMAILLLQQRGKLNIDDDIRKYIPELPEFEQKVTLRNFLTHTNGYREFLNLFALTGSDLTLPISEQQIIRSIQNQSKLQNEPGTKFNYNNTGFILLSLVVERVTDTPFPQWMKENIFKSLNMKDTRVRASNDEIIPNRAAGYKIGDSGEYVEVEDLQYSRGAGGIYTTLPDLKNWIKNFKSHQLGGEEIYKAMTTPFVLKDGDTLDYGFGLSIDKYHNKNRIHHGGADNAHRSMLMYFPEFDAAVITESNNASFNSAGMANKIADIYFEDEFNTSKKLKDGEYDIAKFEKLVGEYALDEAPNFILNFMKEGDRIYTQATGQPEIDLIAESDSVFKIKGIDARVKFNLNEDGSANTLTLMQNGIHTATRISSEKPAEDFVYDTSKFNKLLGKYALEEMKSFIMIFMKDEDRIYAQATGQPEFDLIAESDSLFKIKGVNARVKFHLNENGTADSLTLIQNGLHTAKKIETSEKVELENFTGSFYSSEIETVYHINLKDDHLEISSFLFPENLKLEYTTEDTFATGFPVQALKFIRNSKDEIIGFEVDNGRTSGVRFDKMNTAFLIEQPE</sequence>
<dbReference type="PANTHER" id="PTHR46825:SF9">
    <property type="entry name" value="BETA-LACTAMASE-RELATED DOMAIN-CONTAINING PROTEIN"/>
    <property type="match status" value="1"/>
</dbReference>
<evidence type="ECO:0000256" key="1">
    <source>
        <dbReference type="SAM" id="SignalP"/>
    </source>
</evidence>
<keyword evidence="4" id="KW-1185">Reference proteome</keyword>
<comment type="caution">
    <text evidence="3">The sequence shown here is derived from an EMBL/GenBank/DDBJ whole genome shotgun (WGS) entry which is preliminary data.</text>
</comment>
<dbReference type="InterPro" id="IPR001466">
    <property type="entry name" value="Beta-lactam-related"/>
</dbReference>
<evidence type="ECO:0000259" key="2">
    <source>
        <dbReference type="Pfam" id="PF00144"/>
    </source>
</evidence>
<evidence type="ECO:0000313" key="3">
    <source>
        <dbReference type="EMBL" id="MCL6218825.1"/>
    </source>
</evidence>
<feature type="domain" description="Beta-lactamase-related" evidence="2">
    <location>
        <begin position="140"/>
        <end position="443"/>
    </location>
</feature>
<evidence type="ECO:0000313" key="4">
    <source>
        <dbReference type="Proteomes" id="UP001139521"/>
    </source>
</evidence>
<organism evidence="3 4">
    <name type="scientific">Zunongwangia pacifica</name>
    <dbReference type="NCBI Taxonomy" id="2911062"/>
    <lineage>
        <taxon>Bacteria</taxon>
        <taxon>Pseudomonadati</taxon>
        <taxon>Bacteroidota</taxon>
        <taxon>Flavobacteriia</taxon>
        <taxon>Flavobacteriales</taxon>
        <taxon>Flavobacteriaceae</taxon>
        <taxon>Zunongwangia</taxon>
    </lineage>
</organism>
<dbReference type="InterPro" id="IPR050491">
    <property type="entry name" value="AmpC-like"/>
</dbReference>
<dbReference type="SUPFAM" id="SSF56601">
    <property type="entry name" value="beta-lactamase/transpeptidase-like"/>
    <property type="match status" value="1"/>
</dbReference>
<dbReference type="PANTHER" id="PTHR46825">
    <property type="entry name" value="D-ALANYL-D-ALANINE-CARBOXYPEPTIDASE/ENDOPEPTIDASE AMPH"/>
    <property type="match status" value="1"/>
</dbReference>
<reference evidence="3" key="1">
    <citation type="submission" date="2022-01" db="EMBL/GenBank/DDBJ databases">
        <title>Genome sequencing of Zunongwangia sp. M21534 genome.</title>
        <authorList>
            <person name="Chen Y."/>
            <person name="Dong C."/>
            <person name="Shao Z."/>
        </authorList>
    </citation>
    <scope>NUCLEOTIDE SEQUENCE</scope>
    <source>
        <strain evidence="3">MCCC M21534</strain>
    </source>
</reference>
<keyword evidence="1" id="KW-0732">Signal</keyword>
<feature type="chain" id="PRO_5040759228" evidence="1">
    <location>
        <begin position="22"/>
        <end position="756"/>
    </location>
</feature>
<proteinExistence type="predicted"/>
<dbReference type="Gene3D" id="3.40.710.10">
    <property type="entry name" value="DD-peptidase/beta-lactamase superfamily"/>
    <property type="match status" value="1"/>
</dbReference>
<protein>
    <submittedName>
        <fullName evidence="3">Beta-lactamase family protein</fullName>
    </submittedName>
</protein>
<dbReference type="InterPro" id="IPR012338">
    <property type="entry name" value="Beta-lactam/transpept-like"/>
</dbReference>
<feature type="signal peptide" evidence="1">
    <location>
        <begin position="1"/>
        <end position="21"/>
    </location>
</feature>
<gene>
    <name evidence="3" type="ORF">L1967_10995</name>
</gene>
<accession>A0A9X1ZWV2</accession>
<dbReference type="Gene3D" id="2.60.120.380">
    <property type="match status" value="1"/>
</dbReference>
<dbReference type="AlphaFoldDB" id="A0A9X1ZWV2"/>